<keyword evidence="3" id="KW-1185">Reference proteome</keyword>
<proteinExistence type="predicted"/>
<evidence type="ECO:0000313" key="3">
    <source>
        <dbReference type="Proteomes" id="UP000703269"/>
    </source>
</evidence>
<dbReference type="AlphaFoldDB" id="A0A9P3GMM3"/>
<evidence type="ECO:0000256" key="1">
    <source>
        <dbReference type="SAM" id="MobiDB-lite"/>
    </source>
</evidence>
<comment type="caution">
    <text evidence="2">The sequence shown here is derived from an EMBL/GenBank/DDBJ whole genome shotgun (WGS) entry which is preliminary data.</text>
</comment>
<accession>A0A9P3GMM3</accession>
<feature type="region of interest" description="Disordered" evidence="1">
    <location>
        <begin position="1"/>
        <end position="26"/>
    </location>
</feature>
<protein>
    <submittedName>
        <fullName evidence="2">Uncharacterized protein</fullName>
    </submittedName>
</protein>
<reference evidence="2 3" key="1">
    <citation type="submission" date="2021-08" db="EMBL/GenBank/DDBJ databases">
        <title>Draft Genome Sequence of Phanerochaete sordida strain YK-624.</title>
        <authorList>
            <person name="Mori T."/>
            <person name="Dohra H."/>
            <person name="Suzuki T."/>
            <person name="Kawagishi H."/>
            <person name="Hirai H."/>
        </authorList>
    </citation>
    <scope>NUCLEOTIDE SEQUENCE [LARGE SCALE GENOMIC DNA]</scope>
    <source>
        <strain evidence="2 3">YK-624</strain>
    </source>
</reference>
<name>A0A9P3GMM3_9APHY</name>
<dbReference type="Proteomes" id="UP000703269">
    <property type="component" value="Unassembled WGS sequence"/>
</dbReference>
<feature type="compositionally biased region" description="Basic and acidic residues" evidence="1">
    <location>
        <begin position="9"/>
        <end position="24"/>
    </location>
</feature>
<evidence type="ECO:0000313" key="2">
    <source>
        <dbReference type="EMBL" id="GJE97546.1"/>
    </source>
</evidence>
<organism evidence="2 3">
    <name type="scientific">Phanerochaete sordida</name>
    <dbReference type="NCBI Taxonomy" id="48140"/>
    <lineage>
        <taxon>Eukaryota</taxon>
        <taxon>Fungi</taxon>
        <taxon>Dikarya</taxon>
        <taxon>Basidiomycota</taxon>
        <taxon>Agaricomycotina</taxon>
        <taxon>Agaricomycetes</taxon>
        <taxon>Polyporales</taxon>
        <taxon>Phanerochaetaceae</taxon>
        <taxon>Phanerochaete</taxon>
    </lineage>
</organism>
<sequence length="106" mass="12311">MGQLSSSRRKLDGAVEDPPPHDQPRISLNELDVEIKPFESYFSEPEPRRRVRMGQRLIEIDEPPWIPPNYEVIEDTSEPIPLSPFVNEQHFALSQNWGYFGHGGRR</sequence>
<dbReference type="EMBL" id="BPQB01000073">
    <property type="protein sequence ID" value="GJE97546.1"/>
    <property type="molecule type" value="Genomic_DNA"/>
</dbReference>
<gene>
    <name evidence="2" type="ORF">PsYK624_137670</name>
</gene>